<evidence type="ECO:0000313" key="5">
    <source>
        <dbReference type="EMBL" id="MFK4263519.1"/>
    </source>
</evidence>
<comment type="catalytic activity">
    <reaction evidence="2">
        <text>a 6-O-methyl-2'-deoxyguanosine in DNA + L-cysteinyl-[protein] = S-methyl-L-cysteinyl-[protein] + a 2'-deoxyguanosine in DNA</text>
        <dbReference type="Rhea" id="RHEA:24000"/>
        <dbReference type="Rhea" id="RHEA-COMP:10131"/>
        <dbReference type="Rhea" id="RHEA-COMP:10132"/>
        <dbReference type="Rhea" id="RHEA-COMP:11367"/>
        <dbReference type="Rhea" id="RHEA-COMP:11368"/>
        <dbReference type="ChEBI" id="CHEBI:29950"/>
        <dbReference type="ChEBI" id="CHEBI:82612"/>
        <dbReference type="ChEBI" id="CHEBI:85445"/>
        <dbReference type="ChEBI" id="CHEBI:85448"/>
        <dbReference type="EC" id="2.1.1.63"/>
    </reaction>
</comment>
<accession>A0ABW8LCN8</accession>
<keyword evidence="2 5" id="KW-0808">Transferase</keyword>
<dbReference type="HAMAP" id="MF_00772">
    <property type="entry name" value="OGT"/>
    <property type="match status" value="1"/>
</dbReference>
<dbReference type="Proteomes" id="UP001620295">
    <property type="component" value="Unassembled WGS sequence"/>
</dbReference>
<dbReference type="InterPro" id="IPR008332">
    <property type="entry name" value="MethylG_MeTrfase_N"/>
</dbReference>
<evidence type="ECO:0000313" key="6">
    <source>
        <dbReference type="Proteomes" id="UP001620295"/>
    </source>
</evidence>
<protein>
    <recommendedName>
        <fullName evidence="2">Methylated-DNA--protein-cysteine methyltransferase</fullName>
        <ecNumber evidence="2">2.1.1.63</ecNumber>
    </recommendedName>
    <alternativeName>
        <fullName evidence="2">6-O-methylguanine-DNA methyltransferase</fullName>
        <shortName evidence="2">MGMT</shortName>
    </alternativeName>
    <alternativeName>
        <fullName evidence="2">O-6-methylguanine-DNA-alkyltransferase</fullName>
    </alternativeName>
</protein>
<dbReference type="Gene3D" id="3.30.160.70">
    <property type="entry name" value="Methylated DNA-protein cysteine methyltransferase domain"/>
    <property type="match status" value="1"/>
</dbReference>
<proteinExistence type="inferred from homology"/>
<dbReference type="GO" id="GO:0003908">
    <property type="term" value="F:methylated-DNA-[protein]-cysteine S-methyltransferase activity"/>
    <property type="evidence" value="ECO:0007669"/>
    <property type="project" value="UniProtKB-EC"/>
</dbReference>
<dbReference type="Gene3D" id="1.10.10.10">
    <property type="entry name" value="Winged helix-like DNA-binding domain superfamily/Winged helix DNA-binding domain"/>
    <property type="match status" value="1"/>
</dbReference>
<dbReference type="PANTHER" id="PTHR10815">
    <property type="entry name" value="METHYLATED-DNA--PROTEIN-CYSTEINE METHYLTRANSFERASE"/>
    <property type="match status" value="1"/>
</dbReference>
<gene>
    <name evidence="5" type="ORF">ACI2L5_01075</name>
</gene>
<dbReference type="InterPro" id="IPR036388">
    <property type="entry name" value="WH-like_DNA-bd_sf"/>
</dbReference>
<dbReference type="EC" id="2.1.1.63" evidence="2"/>
<comment type="subcellular location">
    <subcellularLocation>
        <location evidence="2">Cytoplasm</location>
    </subcellularLocation>
</comment>
<reference evidence="5 6" key="1">
    <citation type="submission" date="2024-11" db="EMBL/GenBank/DDBJ databases">
        <title>The Natural Products Discovery Center: Release of the First 8490 Sequenced Strains for Exploring Actinobacteria Biosynthetic Diversity.</title>
        <authorList>
            <person name="Kalkreuter E."/>
            <person name="Kautsar S.A."/>
            <person name="Yang D."/>
            <person name="Bader C.D."/>
            <person name="Teijaro C.N."/>
            <person name="Fluegel L."/>
            <person name="Davis C.M."/>
            <person name="Simpson J.R."/>
            <person name="Lauterbach L."/>
            <person name="Steele A.D."/>
            <person name="Gui C."/>
            <person name="Meng S."/>
            <person name="Li G."/>
            <person name="Viehrig K."/>
            <person name="Ye F."/>
            <person name="Su P."/>
            <person name="Kiefer A.F."/>
            <person name="Nichols A."/>
            <person name="Cepeda A.J."/>
            <person name="Yan W."/>
            <person name="Fan B."/>
            <person name="Jiang Y."/>
            <person name="Adhikari A."/>
            <person name="Zheng C.-J."/>
            <person name="Schuster L."/>
            <person name="Cowan T.M."/>
            <person name="Smanski M.J."/>
            <person name="Chevrette M.G."/>
            <person name="De Carvalho L.P.S."/>
            <person name="Shen B."/>
        </authorList>
    </citation>
    <scope>NUCLEOTIDE SEQUENCE [LARGE SCALE GENOMIC DNA]</scope>
    <source>
        <strain evidence="5 6">NPDC020863</strain>
    </source>
</reference>
<comment type="function">
    <text evidence="2">Involved in the cellular defense against the biological effects of O6-methylguanine (O6-MeG) and O4-methylthymine (O4-MeT) in DNA. Repairs the methylated nucleobase in DNA by stoichiometrically transferring the methyl group to a cysteine residue in the enzyme. This is a suicide reaction: the enzyme is irreversibly inactivated.</text>
</comment>
<dbReference type="InterPro" id="IPR014048">
    <property type="entry name" value="MethylDNA_cys_MeTrfase_DNA-bd"/>
</dbReference>
<evidence type="ECO:0000259" key="3">
    <source>
        <dbReference type="Pfam" id="PF01035"/>
    </source>
</evidence>
<comment type="miscellaneous">
    <text evidence="2">This enzyme catalyzes only one turnover and therefore is not strictly catalytic. According to one definition, an enzyme is a biocatalyst that acts repeatedly and over many reaction cycles.</text>
</comment>
<keyword evidence="6" id="KW-1185">Reference proteome</keyword>
<evidence type="ECO:0000256" key="1">
    <source>
        <dbReference type="ARBA" id="ARBA00022763"/>
    </source>
</evidence>
<dbReference type="SUPFAM" id="SSF46767">
    <property type="entry name" value="Methylated DNA-protein cysteine methyltransferase, C-terminal domain"/>
    <property type="match status" value="1"/>
</dbReference>
<dbReference type="RefSeq" id="WP_358636904.1">
    <property type="nucleotide sequence ID" value="NZ_JBFACG010000010.1"/>
</dbReference>
<dbReference type="Pfam" id="PF02870">
    <property type="entry name" value="Methyltransf_1N"/>
    <property type="match status" value="1"/>
</dbReference>
<keyword evidence="2 5" id="KW-0489">Methyltransferase</keyword>
<name>A0ABW8LCN8_9ACTN</name>
<keyword evidence="2" id="KW-0963">Cytoplasm</keyword>
<dbReference type="CDD" id="cd06445">
    <property type="entry name" value="ATase"/>
    <property type="match status" value="1"/>
</dbReference>
<comment type="similarity">
    <text evidence="2">Belongs to the MGMT family.</text>
</comment>
<evidence type="ECO:0000256" key="2">
    <source>
        <dbReference type="HAMAP-Rule" id="MF_00772"/>
    </source>
</evidence>
<dbReference type="Pfam" id="PF01035">
    <property type="entry name" value="DNA_binding_1"/>
    <property type="match status" value="1"/>
</dbReference>
<dbReference type="PANTHER" id="PTHR10815:SF5">
    <property type="entry name" value="METHYLATED-DNA--PROTEIN-CYSTEINE METHYLTRANSFERASE"/>
    <property type="match status" value="1"/>
</dbReference>
<comment type="caution">
    <text evidence="5">The sequence shown here is derived from an EMBL/GenBank/DDBJ whole genome shotgun (WGS) entry which is preliminary data.</text>
</comment>
<dbReference type="GO" id="GO:0032259">
    <property type="term" value="P:methylation"/>
    <property type="evidence" value="ECO:0007669"/>
    <property type="project" value="UniProtKB-KW"/>
</dbReference>
<feature type="active site" description="Nucleophile; methyl group acceptor" evidence="2">
    <location>
        <position position="135"/>
    </location>
</feature>
<keyword evidence="1 2" id="KW-0227">DNA damage</keyword>
<feature type="domain" description="Methylated-DNA-[protein]-cysteine S-methyltransferase DNA binding" evidence="3">
    <location>
        <begin position="83"/>
        <end position="164"/>
    </location>
</feature>
<dbReference type="InterPro" id="IPR023546">
    <property type="entry name" value="MGMT"/>
</dbReference>
<dbReference type="InterPro" id="IPR036217">
    <property type="entry name" value="MethylDNA_cys_MeTrfase_DNAb"/>
</dbReference>
<evidence type="ECO:0000259" key="4">
    <source>
        <dbReference type="Pfam" id="PF02870"/>
    </source>
</evidence>
<dbReference type="NCBIfam" id="TIGR00589">
    <property type="entry name" value="ogt"/>
    <property type="match status" value="1"/>
</dbReference>
<feature type="domain" description="Methylguanine DNA methyltransferase ribonuclease-like" evidence="4">
    <location>
        <begin position="3"/>
        <end position="75"/>
    </location>
</feature>
<dbReference type="SUPFAM" id="SSF53155">
    <property type="entry name" value="Methylated DNA-protein cysteine methyltransferase domain"/>
    <property type="match status" value="1"/>
</dbReference>
<comment type="catalytic activity">
    <reaction evidence="2">
        <text>a 4-O-methyl-thymidine in DNA + L-cysteinyl-[protein] = a thymidine in DNA + S-methyl-L-cysteinyl-[protein]</text>
        <dbReference type="Rhea" id="RHEA:53428"/>
        <dbReference type="Rhea" id="RHEA-COMP:10131"/>
        <dbReference type="Rhea" id="RHEA-COMP:10132"/>
        <dbReference type="Rhea" id="RHEA-COMP:13555"/>
        <dbReference type="Rhea" id="RHEA-COMP:13556"/>
        <dbReference type="ChEBI" id="CHEBI:29950"/>
        <dbReference type="ChEBI" id="CHEBI:82612"/>
        <dbReference type="ChEBI" id="CHEBI:137386"/>
        <dbReference type="ChEBI" id="CHEBI:137387"/>
        <dbReference type="EC" id="2.1.1.63"/>
    </reaction>
</comment>
<sequence length="164" mass="17303">MTVYTTVDSPLGELLLVGEESKSAKGGTALASLSVPGQKGGAVVQDGWRRAPEAFAEIVSQLRDYFDGGLTRFDIEYVTRGTAFQQRVWQALDAVPYGTTTTYGRLAEQIGAPRAAVRALGTALGANPVLVVRPCHRVIGANGSLTGYAGGLERKQQLLAHEGA</sequence>
<keyword evidence="2" id="KW-0234">DNA repair</keyword>
<dbReference type="InterPro" id="IPR036631">
    <property type="entry name" value="MGMT_N_sf"/>
</dbReference>
<dbReference type="EMBL" id="JBJDQH010000001">
    <property type="protein sequence ID" value="MFK4263519.1"/>
    <property type="molecule type" value="Genomic_DNA"/>
</dbReference>
<organism evidence="5 6">
    <name type="scientific">Streptomyces milbemycinicus</name>
    <dbReference type="NCBI Taxonomy" id="476552"/>
    <lineage>
        <taxon>Bacteria</taxon>
        <taxon>Bacillati</taxon>
        <taxon>Actinomycetota</taxon>
        <taxon>Actinomycetes</taxon>
        <taxon>Kitasatosporales</taxon>
        <taxon>Streptomycetaceae</taxon>
        <taxon>Streptomyces</taxon>
    </lineage>
</organism>